<organism evidence="11 12">
    <name type="scientific">Paramecium pentaurelia</name>
    <dbReference type="NCBI Taxonomy" id="43138"/>
    <lineage>
        <taxon>Eukaryota</taxon>
        <taxon>Sar</taxon>
        <taxon>Alveolata</taxon>
        <taxon>Ciliophora</taxon>
        <taxon>Intramacronucleata</taxon>
        <taxon>Oligohymenophorea</taxon>
        <taxon>Peniculida</taxon>
        <taxon>Parameciidae</taxon>
        <taxon>Paramecium</taxon>
    </lineage>
</organism>
<dbReference type="InterPro" id="IPR051628">
    <property type="entry name" value="LUBAC_E3_Ligases"/>
</dbReference>
<dbReference type="PROSITE" id="PS00518">
    <property type="entry name" value="ZF_RING_1"/>
    <property type="match status" value="1"/>
</dbReference>
<dbReference type="FunFam" id="1.20.120.1750:FF:000041">
    <property type="entry name" value="Zinc finger protein"/>
    <property type="match status" value="1"/>
</dbReference>
<dbReference type="GO" id="GO:0004842">
    <property type="term" value="F:ubiquitin-protein transferase activity"/>
    <property type="evidence" value="ECO:0007669"/>
    <property type="project" value="TreeGrafter"/>
</dbReference>
<keyword evidence="2" id="KW-0808">Transferase</keyword>
<dbReference type="PROSITE" id="PS51873">
    <property type="entry name" value="TRIAD"/>
    <property type="match status" value="1"/>
</dbReference>
<evidence type="ECO:0000259" key="9">
    <source>
        <dbReference type="PROSITE" id="PS50089"/>
    </source>
</evidence>
<dbReference type="CDD" id="cd22585">
    <property type="entry name" value="Rcat_RBR_DEAH12-like"/>
    <property type="match status" value="1"/>
</dbReference>
<feature type="domain" description="RING-type" evidence="9">
    <location>
        <begin position="1183"/>
        <end position="1230"/>
    </location>
</feature>
<keyword evidence="12" id="KW-1185">Reference proteome</keyword>
<dbReference type="SMART" id="SM00647">
    <property type="entry name" value="IBR"/>
    <property type="match status" value="1"/>
</dbReference>
<evidence type="ECO:0000256" key="7">
    <source>
        <dbReference type="ARBA" id="ARBA00022833"/>
    </source>
</evidence>
<evidence type="ECO:0000256" key="4">
    <source>
        <dbReference type="ARBA" id="ARBA00022737"/>
    </source>
</evidence>
<dbReference type="GO" id="GO:0043161">
    <property type="term" value="P:proteasome-mediated ubiquitin-dependent protein catabolic process"/>
    <property type="evidence" value="ECO:0007669"/>
    <property type="project" value="TreeGrafter"/>
</dbReference>
<evidence type="ECO:0000256" key="1">
    <source>
        <dbReference type="ARBA" id="ARBA00004906"/>
    </source>
</evidence>
<proteinExistence type="predicted"/>
<dbReference type="GO" id="GO:0000151">
    <property type="term" value="C:ubiquitin ligase complex"/>
    <property type="evidence" value="ECO:0007669"/>
    <property type="project" value="TreeGrafter"/>
</dbReference>
<dbReference type="CDD" id="cd20335">
    <property type="entry name" value="BRcat_RBR"/>
    <property type="match status" value="1"/>
</dbReference>
<evidence type="ECO:0000256" key="5">
    <source>
        <dbReference type="ARBA" id="ARBA00022771"/>
    </source>
</evidence>
<dbReference type="InterPro" id="IPR002867">
    <property type="entry name" value="IBR_dom"/>
</dbReference>
<dbReference type="PANTHER" id="PTHR22770">
    <property type="entry name" value="UBIQUITIN CONJUGATING ENZYME 7 INTERACTING PROTEIN-RELATED"/>
    <property type="match status" value="1"/>
</dbReference>
<evidence type="ECO:0008006" key="13">
    <source>
        <dbReference type="Google" id="ProtNLM"/>
    </source>
</evidence>
<dbReference type="InterPro" id="IPR044066">
    <property type="entry name" value="TRIAD_supradom"/>
</dbReference>
<evidence type="ECO:0000256" key="8">
    <source>
        <dbReference type="PROSITE-ProRule" id="PRU00175"/>
    </source>
</evidence>
<dbReference type="SMART" id="SM00184">
    <property type="entry name" value="RING"/>
    <property type="match status" value="1"/>
</dbReference>
<name>A0A8S1TAC5_9CILI</name>
<reference evidence="11" key="1">
    <citation type="submission" date="2021-01" db="EMBL/GenBank/DDBJ databases">
        <authorList>
            <consortium name="Genoscope - CEA"/>
            <person name="William W."/>
        </authorList>
    </citation>
    <scope>NUCLEOTIDE SEQUENCE</scope>
</reference>
<dbReference type="InterPro" id="IPR001841">
    <property type="entry name" value="Znf_RING"/>
</dbReference>
<evidence type="ECO:0000313" key="12">
    <source>
        <dbReference type="Proteomes" id="UP000689195"/>
    </source>
</evidence>
<dbReference type="GO" id="GO:0043130">
    <property type="term" value="F:ubiquitin binding"/>
    <property type="evidence" value="ECO:0007669"/>
    <property type="project" value="TreeGrafter"/>
</dbReference>
<evidence type="ECO:0000313" key="11">
    <source>
        <dbReference type="EMBL" id="CAD8149360.1"/>
    </source>
</evidence>
<evidence type="ECO:0000256" key="3">
    <source>
        <dbReference type="ARBA" id="ARBA00022723"/>
    </source>
</evidence>
<evidence type="ECO:0000259" key="10">
    <source>
        <dbReference type="PROSITE" id="PS51873"/>
    </source>
</evidence>
<dbReference type="PROSITE" id="PS50089">
    <property type="entry name" value="ZF_RING_2"/>
    <property type="match status" value="1"/>
</dbReference>
<dbReference type="Pfam" id="PF01485">
    <property type="entry name" value="IBR"/>
    <property type="match status" value="1"/>
</dbReference>
<accession>A0A8S1TAC5</accession>
<evidence type="ECO:0000256" key="2">
    <source>
        <dbReference type="ARBA" id="ARBA00022679"/>
    </source>
</evidence>
<dbReference type="EMBL" id="CAJJDO010000019">
    <property type="protein sequence ID" value="CAD8149360.1"/>
    <property type="molecule type" value="Genomic_DNA"/>
</dbReference>
<dbReference type="GO" id="GO:0008270">
    <property type="term" value="F:zinc ion binding"/>
    <property type="evidence" value="ECO:0007669"/>
    <property type="project" value="UniProtKB-KW"/>
</dbReference>
<keyword evidence="4" id="KW-0677">Repeat</keyword>
<keyword evidence="6" id="KW-0833">Ubl conjugation pathway</keyword>
<feature type="domain" description="RING-type" evidence="10">
    <location>
        <begin position="1179"/>
        <end position="1384"/>
    </location>
</feature>
<keyword evidence="5 8" id="KW-0863">Zinc-finger</keyword>
<comment type="pathway">
    <text evidence="1">Protein modification; protein ubiquitination.</text>
</comment>
<comment type="caution">
    <text evidence="11">The sequence shown here is derived from an EMBL/GenBank/DDBJ whole genome shotgun (WGS) entry which is preliminary data.</text>
</comment>
<keyword evidence="3" id="KW-0479">Metal-binding</keyword>
<dbReference type="Proteomes" id="UP000689195">
    <property type="component" value="Unassembled WGS sequence"/>
</dbReference>
<keyword evidence="7" id="KW-0862">Zinc</keyword>
<gene>
    <name evidence="11" type="ORF">PPENT_87.1.T0190070</name>
</gene>
<sequence>MQNQQHLIREIYLKDKSNSFLRQQWVQVFDSLLPLQQTTLIVDTLQEIDTLKFIKELLSKNHAITVISDIVEANYNWCNLVNQNFEIIVADLRTETKLNSYQYIGIKWLLTTKSQLVIITNDLISEHLINYFNIDYDNIIEIPYLQTQQDELFLSIPYNQKLTYVLQQIKNSNSEIDRDIVVYCESLYQMDQIFQAIYFHNQLSQSEEFEVHQIIPFQQYYEQFGQQLMEMVYPQQKGKRKVFLTLNYQQLRKYLQNVQSKISLIIHMGYQTTVKTFLEEINNAIVYKQYNLSRHDIIIRNRISYYPKIIYLFGFDEFKDLQEHKLIFDEEFTFNPQNTKFYAQQFNIQIDQLQNVVDSEYSSLQNYIPLIYYEPLLEAENETFHYYSSVISTLLTDGEILSEGNVESKKNPFKSFQIHQQRESIIRSNHYWSKMGDITSWIQLINKFIIFIEDINSKDDEKEQENSKNELIKWCRLQNINIPKIILILAYNEYIIDLTQKYVSEYSVINKCCSLDQLKLNRTVSLKKQQSMPEHSEDIQACLLRLFYKGLSIFSGHKSAGYYNYVTNQKFKLCYNNLMAIVGDFPLTCIIMALLQKNQQYEIKYSTKIDDIMIPQLAPKEFVKEYKLQFIQRQSLHLNEINFNGIGQVLFNELWKHQSGPQLSQDCILQPNIEMNCITVLYDPNVAKKEIIEQELNSKIKELQNFYRHQVKEIPYENDSKFIMQAGGSMKDWIEKSAYKTFFIEGLPLDITQELLQEFLPEVIISEMKLYKEGDKITARISLQDHDDLLFCLENIKEYKDNQLKVYTQQDQFEHSEEKLLFNEHYKIIITWNLHLNKGTAIVKLNTPYIFNSEDFETIQHLTCKMNLKSVYEDEQSVMSDLKQQYKDIDIKSILIDKQLRYENNGDLQLEIQKLLSNISQDQYKIESITKQNCKRILTLIVYDRNIMEQFILLDNQIKQFRGLKVQLNVKPVYYHDYEGPIEMKQIVEEIFDEKNIKLGQYTISSDDEFKRVKVTIQCWSKQDHEQLNKEIQDAFTPKIIKSSQDFDITVIFSSSGTRFLKYQEESLQILIRQDFINNQLFVNSSFIKYNQLVKAIKEFISDCSKSIIQIPKNCIRLIMGNDSQGLNEIKKNFDLKNVKFNSISGELQLFGDQKNLDAAIISISEIMSSQQQQDKPINALTCNYCFDNMKNGYMLQGCGHKFCLQCIMFSIQNSLGDMTQLPIKCPQCNQGILLADLYILIDEPSWEKLIKLSINKYLQDHAAQIAFCLTPNCPIIHFQKIPRYTCKKCQKQYCNSCRTAYHFGQTCREFKAGNEDSINIYMKKNDVRRCPHCKILIQRIDGCYRVTCTGCKKSICWKNKADGKPCMEIFETSSECYSHLTKEHGGYW</sequence>
<dbReference type="OrthoDB" id="1431934at2759"/>
<dbReference type="PANTHER" id="PTHR22770:SF13">
    <property type="entry name" value="RING-TYPE DOMAIN-CONTAINING PROTEIN"/>
    <property type="match status" value="1"/>
</dbReference>
<protein>
    <recommendedName>
        <fullName evidence="13">RING-type domain-containing protein</fullName>
    </recommendedName>
</protein>
<dbReference type="InterPro" id="IPR017907">
    <property type="entry name" value="Znf_RING_CS"/>
</dbReference>
<dbReference type="GO" id="GO:0097039">
    <property type="term" value="P:protein linear polyubiquitination"/>
    <property type="evidence" value="ECO:0007669"/>
    <property type="project" value="TreeGrafter"/>
</dbReference>
<evidence type="ECO:0000256" key="6">
    <source>
        <dbReference type="ARBA" id="ARBA00022786"/>
    </source>
</evidence>